<dbReference type="RefSeq" id="WP_056935303.1">
    <property type="nucleotide sequence ID" value="NZ_CP013114.1"/>
</dbReference>
<feature type="transmembrane region" description="Helical" evidence="1">
    <location>
        <begin position="12"/>
        <end position="31"/>
    </location>
</feature>
<gene>
    <name evidence="2" type="ORF">ASS94_15320</name>
</gene>
<evidence type="ECO:0000256" key="1">
    <source>
        <dbReference type="SAM" id="Phobius"/>
    </source>
</evidence>
<sequence>MRERENVKWKGYEIAFFIISIIFLFLASINLLGVTKFSQSVESVFYSIFLLSMFIVNLRKSLIISLLFLVAGVLFFISIF</sequence>
<dbReference type="AlphaFoldDB" id="A0AAP7I9Z0"/>
<comment type="caution">
    <text evidence="2">The sequence shown here is derived from an EMBL/GenBank/DDBJ whole genome shotgun (WGS) entry which is preliminary data.</text>
</comment>
<feature type="transmembrane region" description="Helical" evidence="1">
    <location>
        <begin position="62"/>
        <end position="79"/>
    </location>
</feature>
<protein>
    <submittedName>
        <fullName evidence="2">Uncharacterized protein</fullName>
    </submittedName>
</protein>
<evidence type="ECO:0000313" key="3">
    <source>
        <dbReference type="Proteomes" id="UP000095464"/>
    </source>
</evidence>
<keyword evidence="1" id="KW-0812">Transmembrane</keyword>
<name>A0AAP7I9Z0_9STAP</name>
<dbReference type="Proteomes" id="UP000095464">
    <property type="component" value="Unassembled WGS sequence"/>
</dbReference>
<accession>A0AAP7I9Z0</accession>
<dbReference type="KEGG" id="seqo:SE1039_03800"/>
<reference evidence="3" key="1">
    <citation type="submission" date="2015-11" db="EMBL/GenBank/DDBJ databases">
        <title>Genomic diversity of Staphylococcus saprophyticus strains from urinary tract infections, animal surfaces, and fermented foods.</title>
        <authorList>
            <person name="Wolfe B.E."/>
        </authorList>
    </citation>
    <scope>NUCLEOTIDE SEQUENCE [LARGE SCALE GENOMIC DNA]</scope>
    <source>
        <strain evidence="3">738_7</strain>
    </source>
</reference>
<keyword evidence="1" id="KW-0472">Membrane</keyword>
<organism evidence="2 3">
    <name type="scientific">Staphylococcus equorum</name>
    <dbReference type="NCBI Taxonomy" id="246432"/>
    <lineage>
        <taxon>Bacteria</taxon>
        <taxon>Bacillati</taxon>
        <taxon>Bacillota</taxon>
        <taxon>Bacilli</taxon>
        <taxon>Bacillales</taxon>
        <taxon>Staphylococcaceae</taxon>
        <taxon>Staphylococcus</taxon>
    </lineage>
</organism>
<dbReference type="EMBL" id="LNPX01000103">
    <property type="protein sequence ID" value="OEK49447.1"/>
    <property type="molecule type" value="Genomic_DNA"/>
</dbReference>
<keyword evidence="1" id="KW-1133">Transmembrane helix</keyword>
<proteinExistence type="predicted"/>
<evidence type="ECO:0000313" key="2">
    <source>
        <dbReference type="EMBL" id="OEK49447.1"/>
    </source>
</evidence>